<accession>A0A3N4N6V9</accession>
<organism evidence="2 3">
    <name type="scientific">Neisseria weixii</name>
    <dbReference type="NCBI Taxonomy" id="1853276"/>
    <lineage>
        <taxon>Bacteria</taxon>
        <taxon>Pseudomonadati</taxon>
        <taxon>Pseudomonadota</taxon>
        <taxon>Betaproteobacteria</taxon>
        <taxon>Neisseriales</taxon>
        <taxon>Neisseriaceae</taxon>
        <taxon>Neisseria</taxon>
    </lineage>
</organism>
<comment type="caution">
    <text evidence="2">The sequence shown here is derived from an EMBL/GenBank/DDBJ whole genome shotgun (WGS) entry which is preliminary data.</text>
</comment>
<dbReference type="Proteomes" id="UP000272412">
    <property type="component" value="Unassembled WGS sequence"/>
</dbReference>
<dbReference type="AlphaFoldDB" id="A0A3N4N6V9"/>
<keyword evidence="3" id="KW-1185">Reference proteome</keyword>
<name>A0A3N4N6V9_9NEIS</name>
<evidence type="ECO:0000313" key="3">
    <source>
        <dbReference type="Proteomes" id="UP000272412"/>
    </source>
</evidence>
<dbReference type="EMBL" id="RPFL01000109">
    <property type="protein sequence ID" value="RPD82983.1"/>
    <property type="molecule type" value="Genomic_DNA"/>
</dbReference>
<gene>
    <name evidence="2" type="ORF">EGK74_13920</name>
</gene>
<dbReference type="InterPro" id="IPR025948">
    <property type="entry name" value="HTH-like_dom"/>
</dbReference>
<sequence length="109" mass="12453">MVAGLRQEYPLKLLLTIAGLPRSTFCYQLAAQSAEDKYAGLKQHILTVCRQHKGRYGYRRITAAIRHTGTLVNHKKISRLMNMMGLRAVIRQRKYRPFKGGAVELRPIS</sequence>
<proteinExistence type="predicted"/>
<evidence type="ECO:0000313" key="2">
    <source>
        <dbReference type="EMBL" id="RPD82983.1"/>
    </source>
</evidence>
<protein>
    <submittedName>
        <fullName evidence="2">Transposase</fullName>
    </submittedName>
</protein>
<dbReference type="Pfam" id="PF13276">
    <property type="entry name" value="HTH_21"/>
    <property type="match status" value="1"/>
</dbReference>
<feature type="domain" description="HTH-like" evidence="1">
    <location>
        <begin position="41"/>
        <end position="94"/>
    </location>
</feature>
<reference evidence="2 3" key="1">
    <citation type="submission" date="2018-11" db="EMBL/GenBank/DDBJ databases">
        <title>Neisseria weixii sp. nov. isolated from the rectal contents of plateau pika (Ochotona cruzoniae).</title>
        <authorList>
            <person name="Zhang G."/>
        </authorList>
    </citation>
    <scope>NUCLEOTIDE SEQUENCE [LARGE SCALE GENOMIC DNA]</scope>
    <source>
        <strain evidence="2 3">10009</strain>
    </source>
</reference>
<evidence type="ECO:0000259" key="1">
    <source>
        <dbReference type="Pfam" id="PF13276"/>
    </source>
</evidence>